<dbReference type="InterPro" id="IPR004358">
    <property type="entry name" value="Sig_transdc_His_kin-like_C"/>
</dbReference>
<sequence>MTINKQNIEKLLLVAVFTTFMGQIYMLPFGTNFRLTFAVVVLNILMLTFREIQPFITINLVGILMFLVRSVLYVLNGSGTLFQAFGTYYPVIFFYIFYSIFFVLLDVRSLVKTPYALFLSIWICDSIPNIIEVIVRQEWRSVNFEEIIFTIILIGLLRTFITTILVYVSRYYYEKSKERENHHIFVDRIMLMSNLKNELFFLRKSKNDIEDAMQRSFTIYEQAEDLELKESILSVTKDIHEIKKDYTRVISGLEKSIKDSPIYNMNIKEIFEIVMSSNKKYAISRRVSMKFSSNIGFDFKTEDYLALISILNNIVTNAVEAFKYEGKCAIEQRVEENQMIFEVSNDGDGIDPQDIPLIFEPGFSTKFNENNGVMASGIGLTHVKHLVEDYFEGSIEVVSKKSDQTCFKISIPMERMLTSRSKTKEE</sequence>
<dbReference type="InterPro" id="IPR003594">
    <property type="entry name" value="HATPase_dom"/>
</dbReference>
<dbReference type="InterPro" id="IPR036890">
    <property type="entry name" value="HATPase_C_sf"/>
</dbReference>
<reference evidence="10 11" key="1">
    <citation type="submission" date="2023-04" db="EMBL/GenBank/DDBJ databases">
        <title>Fusibacter bizertensis strain WBS, isolated from littoral bottom sediments of the Arctic seas - biochemical and genomic analysis.</title>
        <authorList>
            <person name="Brioukhanov A.L."/>
        </authorList>
    </citation>
    <scope>NUCLEOTIDE SEQUENCE [LARGE SCALE GENOMIC DNA]</scope>
    <source>
        <strain evidence="10 11">WBS</strain>
    </source>
</reference>
<dbReference type="Gene3D" id="3.30.565.10">
    <property type="entry name" value="Histidine kinase-like ATPase, C-terminal domain"/>
    <property type="match status" value="1"/>
</dbReference>
<name>A0ABT6N9E6_9FIRM</name>
<dbReference type="EC" id="2.7.13.3" evidence="3"/>
<evidence type="ECO:0000256" key="8">
    <source>
        <dbReference type="SAM" id="Phobius"/>
    </source>
</evidence>
<feature type="transmembrane region" description="Helical" evidence="8">
    <location>
        <begin position="147"/>
        <end position="168"/>
    </location>
</feature>
<dbReference type="GO" id="GO:0016301">
    <property type="term" value="F:kinase activity"/>
    <property type="evidence" value="ECO:0007669"/>
    <property type="project" value="UniProtKB-KW"/>
</dbReference>
<dbReference type="PANTHER" id="PTHR45453:SF1">
    <property type="entry name" value="PHOSPHATE REGULON SENSOR PROTEIN PHOR"/>
    <property type="match status" value="1"/>
</dbReference>
<dbReference type="PRINTS" id="PR00344">
    <property type="entry name" value="BCTRLSENSOR"/>
</dbReference>
<feature type="transmembrane region" description="Helical" evidence="8">
    <location>
        <begin position="7"/>
        <end position="26"/>
    </location>
</feature>
<keyword evidence="6 10" id="KW-0418">Kinase</keyword>
<evidence type="ECO:0000256" key="7">
    <source>
        <dbReference type="ARBA" id="ARBA00023012"/>
    </source>
</evidence>
<gene>
    <name evidence="10" type="ORF">QE109_02715</name>
</gene>
<keyword evidence="8" id="KW-1133">Transmembrane helix</keyword>
<keyword evidence="4" id="KW-0597">Phosphoprotein</keyword>
<dbReference type="Pfam" id="PF02518">
    <property type="entry name" value="HATPase_c"/>
    <property type="match status" value="1"/>
</dbReference>
<keyword evidence="7" id="KW-0902">Two-component regulatory system</keyword>
<dbReference type="PROSITE" id="PS50109">
    <property type="entry name" value="HIS_KIN"/>
    <property type="match status" value="1"/>
</dbReference>
<comment type="subcellular location">
    <subcellularLocation>
        <location evidence="2">Membrane</location>
    </subcellularLocation>
</comment>
<dbReference type="RefSeq" id="WP_281092839.1">
    <property type="nucleotide sequence ID" value="NZ_JARYZI010000001.1"/>
</dbReference>
<evidence type="ECO:0000259" key="9">
    <source>
        <dbReference type="PROSITE" id="PS50109"/>
    </source>
</evidence>
<evidence type="ECO:0000256" key="5">
    <source>
        <dbReference type="ARBA" id="ARBA00022679"/>
    </source>
</evidence>
<proteinExistence type="predicted"/>
<evidence type="ECO:0000256" key="2">
    <source>
        <dbReference type="ARBA" id="ARBA00004370"/>
    </source>
</evidence>
<dbReference type="Proteomes" id="UP001158045">
    <property type="component" value="Unassembled WGS sequence"/>
</dbReference>
<dbReference type="SUPFAM" id="SSF55874">
    <property type="entry name" value="ATPase domain of HSP90 chaperone/DNA topoisomerase II/histidine kinase"/>
    <property type="match status" value="1"/>
</dbReference>
<evidence type="ECO:0000256" key="1">
    <source>
        <dbReference type="ARBA" id="ARBA00000085"/>
    </source>
</evidence>
<feature type="transmembrane region" description="Helical" evidence="8">
    <location>
        <begin position="87"/>
        <end position="105"/>
    </location>
</feature>
<dbReference type="PANTHER" id="PTHR45453">
    <property type="entry name" value="PHOSPHATE REGULON SENSOR PROTEIN PHOR"/>
    <property type="match status" value="1"/>
</dbReference>
<keyword evidence="8" id="KW-0472">Membrane</keyword>
<keyword evidence="11" id="KW-1185">Reference proteome</keyword>
<protein>
    <recommendedName>
        <fullName evidence="3">histidine kinase</fullName>
        <ecNumber evidence="3">2.7.13.3</ecNumber>
    </recommendedName>
</protein>
<feature type="domain" description="Histidine kinase" evidence="9">
    <location>
        <begin position="190"/>
        <end position="415"/>
    </location>
</feature>
<organism evidence="10 11">
    <name type="scientific">Fusibacter bizertensis</name>
    <dbReference type="NCBI Taxonomy" id="1488331"/>
    <lineage>
        <taxon>Bacteria</taxon>
        <taxon>Bacillati</taxon>
        <taxon>Bacillota</taxon>
        <taxon>Clostridia</taxon>
        <taxon>Eubacteriales</taxon>
        <taxon>Eubacteriales Family XII. Incertae Sedis</taxon>
        <taxon>Fusibacter</taxon>
    </lineage>
</organism>
<evidence type="ECO:0000256" key="4">
    <source>
        <dbReference type="ARBA" id="ARBA00022553"/>
    </source>
</evidence>
<evidence type="ECO:0000256" key="6">
    <source>
        <dbReference type="ARBA" id="ARBA00022777"/>
    </source>
</evidence>
<dbReference type="InterPro" id="IPR005467">
    <property type="entry name" value="His_kinase_dom"/>
</dbReference>
<accession>A0ABT6N9E6</accession>
<dbReference type="SMART" id="SM00387">
    <property type="entry name" value="HATPase_c"/>
    <property type="match status" value="1"/>
</dbReference>
<evidence type="ECO:0000313" key="11">
    <source>
        <dbReference type="Proteomes" id="UP001158045"/>
    </source>
</evidence>
<comment type="caution">
    <text evidence="10">The sequence shown here is derived from an EMBL/GenBank/DDBJ whole genome shotgun (WGS) entry which is preliminary data.</text>
</comment>
<evidence type="ECO:0000313" key="10">
    <source>
        <dbReference type="EMBL" id="MDH8677041.1"/>
    </source>
</evidence>
<dbReference type="InterPro" id="IPR050351">
    <property type="entry name" value="BphY/WalK/GraS-like"/>
</dbReference>
<evidence type="ECO:0000256" key="3">
    <source>
        <dbReference type="ARBA" id="ARBA00012438"/>
    </source>
</evidence>
<comment type="catalytic activity">
    <reaction evidence="1">
        <text>ATP + protein L-histidine = ADP + protein N-phospho-L-histidine.</text>
        <dbReference type="EC" id="2.7.13.3"/>
    </reaction>
</comment>
<feature type="transmembrane region" description="Helical" evidence="8">
    <location>
        <begin position="56"/>
        <end position="75"/>
    </location>
</feature>
<keyword evidence="8" id="KW-0812">Transmembrane</keyword>
<keyword evidence="5" id="KW-0808">Transferase</keyword>
<dbReference type="EMBL" id="JARYZI010000001">
    <property type="protein sequence ID" value="MDH8677041.1"/>
    <property type="molecule type" value="Genomic_DNA"/>
</dbReference>